<evidence type="ECO:0000259" key="1">
    <source>
        <dbReference type="Pfam" id="PF13472"/>
    </source>
</evidence>
<dbReference type="EMBL" id="BDCO01000002">
    <property type="protein sequence ID" value="GAT32246.1"/>
    <property type="molecule type" value="Genomic_DNA"/>
</dbReference>
<sequence>MSFAVILAAGVNVGGVAHAADEVVEAVWKQGGQRRGEPVAFVRPTGGGHPVGMLALSGKKVLRIYSGDGSRDYSVSDFQISGNRVEYIGSESLPCLEEAELFPESNNGNAIGWYKDGKKYLLYAPGAFLPERQLCFDYQTDETWSPAPPEDQSALLPKLQEKLKAGKPVSLAILGDSISAGSDAFREPPYFTRLADMLGHKTGSTVSVTNHSKGGESTPYGVAQAASVAAEKPDLVIIGFGMNDGSASLKAEDFSQNIHSIISTIRRDSPETEFVIINGMTPNPDWNLSNPEIRETYPKALQRLKGKGVAVCDVRTTWTFLVDRKGFWSLTGNGVNHPNDFGHKLYADALLSCISGEAAKR</sequence>
<dbReference type="SUPFAM" id="SSF52266">
    <property type="entry name" value="SGNH hydrolase"/>
    <property type="match status" value="1"/>
</dbReference>
<name>A0A146G6A0_TERSA</name>
<dbReference type="Gene3D" id="3.40.50.1110">
    <property type="entry name" value="SGNH hydrolase"/>
    <property type="match status" value="1"/>
</dbReference>
<dbReference type="RefSeq" id="WP_075078088.1">
    <property type="nucleotide sequence ID" value="NZ_BDCO01000002.1"/>
</dbReference>
<dbReference type="AlphaFoldDB" id="A0A146G6A0"/>
<dbReference type="PANTHER" id="PTHR30383">
    <property type="entry name" value="THIOESTERASE 1/PROTEASE 1/LYSOPHOSPHOLIPASE L1"/>
    <property type="match status" value="1"/>
</dbReference>
<dbReference type="InParanoid" id="A0A146G6A0"/>
<dbReference type="Pfam" id="PF13472">
    <property type="entry name" value="Lipase_GDSL_2"/>
    <property type="match status" value="1"/>
</dbReference>
<dbReference type="InterPro" id="IPR013830">
    <property type="entry name" value="SGNH_hydro"/>
</dbReference>
<accession>A0A146G6A0</accession>
<dbReference type="GO" id="GO:0004622">
    <property type="term" value="F:phosphatidylcholine lysophospholipase activity"/>
    <property type="evidence" value="ECO:0007669"/>
    <property type="project" value="TreeGrafter"/>
</dbReference>
<feature type="domain" description="SGNH hydrolase-type esterase" evidence="1">
    <location>
        <begin position="173"/>
        <end position="345"/>
    </location>
</feature>
<dbReference type="PANTHER" id="PTHR30383:SF5">
    <property type="entry name" value="SGNH HYDROLASE-TYPE ESTERASE DOMAIN-CONTAINING PROTEIN"/>
    <property type="match status" value="1"/>
</dbReference>
<dbReference type="InterPro" id="IPR051532">
    <property type="entry name" value="Ester_Hydrolysis_Enzymes"/>
</dbReference>
<dbReference type="InterPro" id="IPR036514">
    <property type="entry name" value="SGNH_hydro_sf"/>
</dbReference>
<comment type="caution">
    <text evidence="2">The sequence shown here is derived from an EMBL/GenBank/DDBJ whole genome shotgun (WGS) entry which is preliminary data.</text>
</comment>
<reference evidence="3" key="1">
    <citation type="journal article" date="2017" name="Genome Announc.">
        <title>Draft Genome Sequence of Terrimicrobium sacchariphilum NM-5T, a Facultative Anaerobic Soil Bacterium of the Class Spartobacteria.</title>
        <authorList>
            <person name="Qiu Y.L."/>
            <person name="Tourlousse D.M."/>
            <person name="Matsuura N."/>
            <person name="Ohashi A."/>
            <person name="Sekiguchi Y."/>
        </authorList>
    </citation>
    <scope>NUCLEOTIDE SEQUENCE [LARGE SCALE GENOMIC DNA]</scope>
    <source>
        <strain evidence="3">NM-5</strain>
    </source>
</reference>
<dbReference type="Proteomes" id="UP000076023">
    <property type="component" value="Unassembled WGS sequence"/>
</dbReference>
<gene>
    <name evidence="2" type="ORF">TSACC_2644</name>
</gene>
<protein>
    <submittedName>
        <fullName evidence="2">LysophospholiPASe L1</fullName>
    </submittedName>
</protein>
<keyword evidence="3" id="KW-1185">Reference proteome</keyword>
<dbReference type="STRING" id="690879.TSACC_2644"/>
<proteinExistence type="predicted"/>
<organism evidence="2 3">
    <name type="scientific">Terrimicrobium sacchariphilum</name>
    <dbReference type="NCBI Taxonomy" id="690879"/>
    <lineage>
        <taxon>Bacteria</taxon>
        <taxon>Pseudomonadati</taxon>
        <taxon>Verrucomicrobiota</taxon>
        <taxon>Terrimicrobiia</taxon>
        <taxon>Terrimicrobiales</taxon>
        <taxon>Terrimicrobiaceae</taxon>
        <taxon>Terrimicrobium</taxon>
    </lineage>
</organism>
<evidence type="ECO:0000313" key="3">
    <source>
        <dbReference type="Proteomes" id="UP000076023"/>
    </source>
</evidence>
<dbReference type="CDD" id="cd00229">
    <property type="entry name" value="SGNH_hydrolase"/>
    <property type="match status" value="1"/>
</dbReference>
<evidence type="ECO:0000313" key="2">
    <source>
        <dbReference type="EMBL" id="GAT32246.1"/>
    </source>
</evidence>